<accession>A0ABZ1F755</accession>
<gene>
    <name evidence="2" type="ORF">OG849_34730</name>
</gene>
<proteinExistence type="predicted"/>
<keyword evidence="1" id="KW-1133">Transmembrane helix</keyword>
<keyword evidence="1" id="KW-0472">Membrane</keyword>
<sequence length="98" mass="10772">MDIPGWLIWVALALFLVQALGLASSVRRWRRSAPGERSGARLDLLDMVAGLMLMGGLLLSLTVAGSWVWLLVTGFVLMVGVYTVKGLRLLRARRHPTT</sequence>
<feature type="transmembrane region" description="Helical" evidence="1">
    <location>
        <begin position="44"/>
        <end position="61"/>
    </location>
</feature>
<reference evidence="2 3" key="1">
    <citation type="submission" date="2022-10" db="EMBL/GenBank/DDBJ databases">
        <title>The complete genomes of actinobacterial strains from the NBC collection.</title>
        <authorList>
            <person name="Joergensen T.S."/>
            <person name="Alvarez Arevalo M."/>
            <person name="Sterndorff E.B."/>
            <person name="Faurdal D."/>
            <person name="Vuksanovic O."/>
            <person name="Mourched A.-S."/>
            <person name="Charusanti P."/>
            <person name="Shaw S."/>
            <person name="Blin K."/>
            <person name="Weber T."/>
        </authorList>
    </citation>
    <scope>NUCLEOTIDE SEQUENCE [LARGE SCALE GENOMIC DNA]</scope>
    <source>
        <strain evidence="2 3">NBC 01792</strain>
    </source>
</reference>
<name>A0ABZ1F755_9ACTN</name>
<feature type="transmembrane region" description="Helical" evidence="1">
    <location>
        <begin position="6"/>
        <end position="23"/>
    </location>
</feature>
<evidence type="ECO:0000313" key="2">
    <source>
        <dbReference type="EMBL" id="WSB12060.1"/>
    </source>
</evidence>
<feature type="transmembrane region" description="Helical" evidence="1">
    <location>
        <begin position="67"/>
        <end position="84"/>
    </location>
</feature>
<dbReference type="EMBL" id="CP109083">
    <property type="protein sequence ID" value="WSB12060.1"/>
    <property type="molecule type" value="Genomic_DNA"/>
</dbReference>
<organism evidence="2 3">
    <name type="scientific">Streptomyces cyaneofuscatus</name>
    <dbReference type="NCBI Taxonomy" id="66883"/>
    <lineage>
        <taxon>Bacteria</taxon>
        <taxon>Bacillati</taxon>
        <taxon>Actinomycetota</taxon>
        <taxon>Actinomycetes</taxon>
        <taxon>Kitasatosporales</taxon>
        <taxon>Streptomycetaceae</taxon>
        <taxon>Streptomyces</taxon>
    </lineage>
</organism>
<protein>
    <recommendedName>
        <fullName evidence="4">DUF2516 family protein</fullName>
    </recommendedName>
</protein>
<evidence type="ECO:0008006" key="4">
    <source>
        <dbReference type="Google" id="ProtNLM"/>
    </source>
</evidence>
<evidence type="ECO:0000313" key="3">
    <source>
        <dbReference type="Proteomes" id="UP001356428"/>
    </source>
</evidence>
<dbReference type="Proteomes" id="UP001356428">
    <property type="component" value="Chromosome"/>
</dbReference>
<dbReference type="RefSeq" id="WP_326702018.1">
    <property type="nucleotide sequence ID" value="NZ_CP108861.1"/>
</dbReference>
<evidence type="ECO:0000256" key="1">
    <source>
        <dbReference type="SAM" id="Phobius"/>
    </source>
</evidence>
<keyword evidence="3" id="KW-1185">Reference proteome</keyword>
<keyword evidence="1" id="KW-0812">Transmembrane</keyword>